<evidence type="ECO:0000256" key="1">
    <source>
        <dbReference type="ARBA" id="ARBA00004994"/>
    </source>
</evidence>
<keyword evidence="5 9" id="KW-0521">NADP</keyword>
<keyword evidence="13" id="KW-1185">Reference proteome</keyword>
<name>A0A975F4S5_9SPIR</name>
<reference evidence="12 13" key="1">
    <citation type="journal article" date="2021" name="Microbiol. Resour. Announc.">
        <title>Complete Genome Sequences of Three Human Oral Treponema parvum Isolates.</title>
        <authorList>
            <person name="Zeng H."/>
            <person name="Watt R.M."/>
        </authorList>
    </citation>
    <scope>NUCLEOTIDE SEQUENCE [LARGE SCALE GENOMIC DNA]</scope>
    <source>
        <strain evidence="12 13">ATCC 700770</strain>
    </source>
</reference>
<evidence type="ECO:0000256" key="3">
    <source>
        <dbReference type="ARBA" id="ARBA00013014"/>
    </source>
</evidence>
<dbReference type="Gene3D" id="1.10.1040.10">
    <property type="entry name" value="N-(1-d-carboxylethyl)-l-norvaline Dehydrogenase, domain 2"/>
    <property type="match status" value="1"/>
</dbReference>
<dbReference type="EC" id="1.1.1.169" evidence="3 9"/>
<dbReference type="GO" id="GO:0050661">
    <property type="term" value="F:NADP binding"/>
    <property type="evidence" value="ECO:0007669"/>
    <property type="project" value="TreeGrafter"/>
</dbReference>
<comment type="function">
    <text evidence="9">Catalyzes the NADPH-dependent reduction of ketopantoate into pantoic acid.</text>
</comment>
<evidence type="ECO:0000313" key="12">
    <source>
        <dbReference type="EMBL" id="QTQ14288.1"/>
    </source>
</evidence>
<gene>
    <name evidence="12" type="ORF">HRQ91_07390</name>
</gene>
<keyword evidence="9" id="KW-0566">Pantothenate biosynthesis</keyword>
<evidence type="ECO:0000256" key="9">
    <source>
        <dbReference type="RuleBase" id="RU362068"/>
    </source>
</evidence>
<dbReference type="SUPFAM" id="SSF51735">
    <property type="entry name" value="NAD(P)-binding Rossmann-fold domains"/>
    <property type="match status" value="1"/>
</dbReference>
<dbReference type="Pfam" id="PF08546">
    <property type="entry name" value="ApbA_C"/>
    <property type="match status" value="1"/>
</dbReference>
<dbReference type="InterPro" id="IPR036291">
    <property type="entry name" value="NAD(P)-bd_dom_sf"/>
</dbReference>
<evidence type="ECO:0000259" key="11">
    <source>
        <dbReference type="Pfam" id="PF08546"/>
    </source>
</evidence>
<dbReference type="InterPro" id="IPR003710">
    <property type="entry name" value="ApbA"/>
</dbReference>
<evidence type="ECO:0000256" key="5">
    <source>
        <dbReference type="ARBA" id="ARBA00022857"/>
    </source>
</evidence>
<dbReference type="InterPro" id="IPR013332">
    <property type="entry name" value="KPR_N"/>
</dbReference>
<comment type="similarity">
    <text evidence="2 9">Belongs to the ketopantoate reductase family.</text>
</comment>
<dbReference type="Gene3D" id="3.40.50.720">
    <property type="entry name" value="NAD(P)-binding Rossmann-like Domain"/>
    <property type="match status" value="1"/>
</dbReference>
<dbReference type="PANTHER" id="PTHR43765">
    <property type="entry name" value="2-DEHYDROPANTOATE 2-REDUCTASE-RELATED"/>
    <property type="match status" value="1"/>
</dbReference>
<sequence>MKIAVLGAGAMGSLFSGYLSKNNEVSVIDVSHAAVDAIKKHGVRIKEKDGSVTLRNPHALLKSEGLEEQDLVIVFVKSMFTISALEGNKNLIGPDTYLMTLQNGAGHESKLLKFTDRKHVIIGSTQHNSSVIEPGFVNHGGSGVTSIGLLDGGSKAIEFIAENFTSCGFECRTEDNVRRQVWNKMFTNTAASSLTALFQVPLGFIHTDANANFLMKQLCREAVEVANSLGLGFDLEEVVKDVDTVCANAPGGYTSIYADIRDGKKSEVDTISGSVVETAHDRKIEVPYHEFVVNAIHALENKNKENRECRAFTN</sequence>
<dbReference type="Pfam" id="PF02558">
    <property type="entry name" value="ApbA"/>
    <property type="match status" value="1"/>
</dbReference>
<dbReference type="GO" id="GO:0015940">
    <property type="term" value="P:pantothenate biosynthetic process"/>
    <property type="evidence" value="ECO:0007669"/>
    <property type="project" value="UniProtKB-KW"/>
</dbReference>
<comment type="pathway">
    <text evidence="1 9">Cofactor biosynthesis; (R)-pantothenate biosynthesis; (R)-pantoate from 3-methyl-2-oxobutanoate: step 2/2.</text>
</comment>
<dbReference type="GO" id="GO:0005737">
    <property type="term" value="C:cytoplasm"/>
    <property type="evidence" value="ECO:0007669"/>
    <property type="project" value="TreeGrafter"/>
</dbReference>
<comment type="catalytic activity">
    <reaction evidence="8 9">
        <text>(R)-pantoate + NADP(+) = 2-dehydropantoate + NADPH + H(+)</text>
        <dbReference type="Rhea" id="RHEA:16233"/>
        <dbReference type="ChEBI" id="CHEBI:11561"/>
        <dbReference type="ChEBI" id="CHEBI:15378"/>
        <dbReference type="ChEBI" id="CHEBI:15980"/>
        <dbReference type="ChEBI" id="CHEBI:57783"/>
        <dbReference type="ChEBI" id="CHEBI:58349"/>
        <dbReference type="EC" id="1.1.1.169"/>
    </reaction>
</comment>
<dbReference type="SUPFAM" id="SSF48179">
    <property type="entry name" value="6-phosphogluconate dehydrogenase C-terminal domain-like"/>
    <property type="match status" value="1"/>
</dbReference>
<proteinExistence type="inferred from homology"/>
<dbReference type="InterPro" id="IPR013752">
    <property type="entry name" value="KPA_reductase"/>
</dbReference>
<feature type="domain" description="Ketopantoate reductase C-terminal" evidence="11">
    <location>
        <begin position="176"/>
        <end position="300"/>
    </location>
</feature>
<dbReference type="Proteomes" id="UP000671908">
    <property type="component" value="Chromosome"/>
</dbReference>
<dbReference type="RefSeq" id="WP_210118959.1">
    <property type="nucleotide sequence ID" value="NZ_CP054142.1"/>
</dbReference>
<dbReference type="KEGG" id="tpav:HRQ91_07390"/>
<evidence type="ECO:0000313" key="13">
    <source>
        <dbReference type="Proteomes" id="UP000671908"/>
    </source>
</evidence>
<dbReference type="InterPro" id="IPR050838">
    <property type="entry name" value="Ketopantoate_reductase"/>
</dbReference>
<evidence type="ECO:0000259" key="10">
    <source>
        <dbReference type="Pfam" id="PF02558"/>
    </source>
</evidence>
<protein>
    <recommendedName>
        <fullName evidence="4 9">2-dehydropantoate 2-reductase</fullName>
        <ecNumber evidence="3 9">1.1.1.169</ecNumber>
    </recommendedName>
    <alternativeName>
        <fullName evidence="7 9">Ketopantoate reductase</fullName>
    </alternativeName>
</protein>
<evidence type="ECO:0000256" key="7">
    <source>
        <dbReference type="ARBA" id="ARBA00032024"/>
    </source>
</evidence>
<dbReference type="EMBL" id="CP054142">
    <property type="protein sequence ID" value="QTQ14288.1"/>
    <property type="molecule type" value="Genomic_DNA"/>
</dbReference>
<dbReference type="GO" id="GO:0008677">
    <property type="term" value="F:2-dehydropantoate 2-reductase activity"/>
    <property type="evidence" value="ECO:0007669"/>
    <property type="project" value="UniProtKB-EC"/>
</dbReference>
<accession>A0A975F4S5</accession>
<dbReference type="InterPro" id="IPR013328">
    <property type="entry name" value="6PGD_dom2"/>
</dbReference>
<organism evidence="12 13">
    <name type="scientific">Treponema parvum</name>
    <dbReference type="NCBI Taxonomy" id="138851"/>
    <lineage>
        <taxon>Bacteria</taxon>
        <taxon>Pseudomonadati</taxon>
        <taxon>Spirochaetota</taxon>
        <taxon>Spirochaetia</taxon>
        <taxon>Spirochaetales</taxon>
        <taxon>Treponemataceae</taxon>
        <taxon>Treponema</taxon>
    </lineage>
</organism>
<evidence type="ECO:0000256" key="8">
    <source>
        <dbReference type="ARBA" id="ARBA00048793"/>
    </source>
</evidence>
<evidence type="ECO:0000256" key="4">
    <source>
        <dbReference type="ARBA" id="ARBA00019465"/>
    </source>
</evidence>
<dbReference type="NCBIfam" id="TIGR00745">
    <property type="entry name" value="apbA_panE"/>
    <property type="match status" value="1"/>
</dbReference>
<keyword evidence="6 9" id="KW-0560">Oxidoreductase</keyword>
<feature type="domain" description="Ketopantoate reductase N-terminal" evidence="10">
    <location>
        <begin position="3"/>
        <end position="151"/>
    </location>
</feature>
<dbReference type="AlphaFoldDB" id="A0A975F4S5"/>
<dbReference type="InterPro" id="IPR008927">
    <property type="entry name" value="6-PGluconate_DH-like_C_sf"/>
</dbReference>
<evidence type="ECO:0000256" key="6">
    <source>
        <dbReference type="ARBA" id="ARBA00023002"/>
    </source>
</evidence>
<evidence type="ECO:0000256" key="2">
    <source>
        <dbReference type="ARBA" id="ARBA00007870"/>
    </source>
</evidence>
<dbReference type="PANTHER" id="PTHR43765:SF2">
    <property type="entry name" value="2-DEHYDROPANTOATE 2-REDUCTASE"/>
    <property type="match status" value="1"/>
</dbReference>